<dbReference type="VEuPathDB" id="FungiDB:ASPBRDRAFT_667742"/>
<evidence type="ECO:0000313" key="3">
    <source>
        <dbReference type="Proteomes" id="UP000184499"/>
    </source>
</evidence>
<gene>
    <name evidence="2" type="ORF">ASPBRDRAFT_667742</name>
</gene>
<dbReference type="InterPro" id="IPR046797">
    <property type="entry name" value="PDDEXK_12"/>
</dbReference>
<dbReference type="OrthoDB" id="4161186at2759"/>
<dbReference type="GeneID" id="93581278"/>
<dbReference type="OMA" id="CQCATEL"/>
<proteinExistence type="predicted"/>
<reference evidence="3" key="1">
    <citation type="journal article" date="2017" name="Genome Biol.">
        <title>Comparative genomics reveals high biological diversity and specific adaptations in the industrially and medically important fungal genus Aspergillus.</title>
        <authorList>
            <person name="de Vries R.P."/>
            <person name="Riley R."/>
            <person name="Wiebenga A."/>
            <person name="Aguilar-Osorio G."/>
            <person name="Amillis S."/>
            <person name="Uchima C.A."/>
            <person name="Anderluh G."/>
            <person name="Asadollahi M."/>
            <person name="Askin M."/>
            <person name="Barry K."/>
            <person name="Battaglia E."/>
            <person name="Bayram O."/>
            <person name="Benocci T."/>
            <person name="Braus-Stromeyer S.A."/>
            <person name="Caldana C."/>
            <person name="Canovas D."/>
            <person name="Cerqueira G.C."/>
            <person name="Chen F."/>
            <person name="Chen W."/>
            <person name="Choi C."/>
            <person name="Clum A."/>
            <person name="Dos Santos R.A."/>
            <person name="Damasio A.R."/>
            <person name="Diallinas G."/>
            <person name="Emri T."/>
            <person name="Fekete E."/>
            <person name="Flipphi M."/>
            <person name="Freyberg S."/>
            <person name="Gallo A."/>
            <person name="Gournas C."/>
            <person name="Habgood R."/>
            <person name="Hainaut M."/>
            <person name="Harispe M.L."/>
            <person name="Henrissat B."/>
            <person name="Hilden K.S."/>
            <person name="Hope R."/>
            <person name="Hossain A."/>
            <person name="Karabika E."/>
            <person name="Karaffa L."/>
            <person name="Karanyi Z."/>
            <person name="Krasevec N."/>
            <person name="Kuo A."/>
            <person name="Kusch H."/>
            <person name="LaButti K."/>
            <person name="Lagendijk E.L."/>
            <person name="Lapidus A."/>
            <person name="Levasseur A."/>
            <person name="Lindquist E."/>
            <person name="Lipzen A."/>
            <person name="Logrieco A.F."/>
            <person name="MacCabe A."/>
            <person name="Maekelae M.R."/>
            <person name="Malavazi I."/>
            <person name="Melin P."/>
            <person name="Meyer V."/>
            <person name="Mielnichuk N."/>
            <person name="Miskei M."/>
            <person name="Molnar A.P."/>
            <person name="Mule G."/>
            <person name="Ngan C.Y."/>
            <person name="Orejas M."/>
            <person name="Orosz E."/>
            <person name="Ouedraogo J.P."/>
            <person name="Overkamp K.M."/>
            <person name="Park H.-S."/>
            <person name="Perrone G."/>
            <person name="Piumi F."/>
            <person name="Punt P.J."/>
            <person name="Ram A.F."/>
            <person name="Ramon A."/>
            <person name="Rauscher S."/>
            <person name="Record E."/>
            <person name="Riano-Pachon D.M."/>
            <person name="Robert V."/>
            <person name="Roehrig J."/>
            <person name="Ruller R."/>
            <person name="Salamov A."/>
            <person name="Salih N.S."/>
            <person name="Samson R.A."/>
            <person name="Sandor E."/>
            <person name="Sanguinetti M."/>
            <person name="Schuetze T."/>
            <person name="Sepcic K."/>
            <person name="Shelest E."/>
            <person name="Sherlock G."/>
            <person name="Sophianopoulou V."/>
            <person name="Squina F.M."/>
            <person name="Sun H."/>
            <person name="Susca A."/>
            <person name="Todd R.B."/>
            <person name="Tsang A."/>
            <person name="Unkles S.E."/>
            <person name="van de Wiele N."/>
            <person name="van Rossen-Uffink D."/>
            <person name="Oliveira J.V."/>
            <person name="Vesth T.C."/>
            <person name="Visser J."/>
            <person name="Yu J.-H."/>
            <person name="Zhou M."/>
            <person name="Andersen M.R."/>
            <person name="Archer D.B."/>
            <person name="Baker S.E."/>
            <person name="Benoit I."/>
            <person name="Brakhage A.A."/>
            <person name="Braus G.H."/>
            <person name="Fischer R."/>
            <person name="Frisvad J.C."/>
            <person name="Goldman G.H."/>
            <person name="Houbraken J."/>
            <person name="Oakley B."/>
            <person name="Pocsi I."/>
            <person name="Scazzocchio C."/>
            <person name="Seiboth B."/>
            <person name="vanKuyk P.A."/>
            <person name="Wortman J."/>
            <person name="Dyer P.S."/>
            <person name="Grigoriev I.V."/>
        </authorList>
    </citation>
    <scope>NUCLEOTIDE SEQUENCE [LARGE SCALE GENOMIC DNA]</scope>
    <source>
        <strain evidence="3">CBS 101740 / IMI 381727 / IBT 21946</strain>
    </source>
</reference>
<evidence type="ECO:0000313" key="2">
    <source>
        <dbReference type="EMBL" id="OJJ74357.1"/>
    </source>
</evidence>
<organism evidence="2 3">
    <name type="scientific">Aspergillus brasiliensis (strain CBS 101740 / IMI 381727 / IBT 21946)</name>
    <dbReference type="NCBI Taxonomy" id="767769"/>
    <lineage>
        <taxon>Eukaryota</taxon>
        <taxon>Fungi</taxon>
        <taxon>Dikarya</taxon>
        <taxon>Ascomycota</taxon>
        <taxon>Pezizomycotina</taxon>
        <taxon>Eurotiomycetes</taxon>
        <taxon>Eurotiomycetidae</taxon>
        <taxon>Eurotiales</taxon>
        <taxon>Aspergillaceae</taxon>
        <taxon>Aspergillus</taxon>
        <taxon>Aspergillus subgen. Circumdati</taxon>
    </lineage>
</organism>
<keyword evidence="3" id="KW-1185">Reference proteome</keyword>
<dbReference type="Pfam" id="PF20516">
    <property type="entry name" value="PDDEXK_12"/>
    <property type="match status" value="1"/>
</dbReference>
<sequence>MTLSPASPNRVVSSMNRPNSNVLELAGGSSRRSLNWVNIELDNRAEAEQMRAEQERRLGSRMEFCESNESLLLSTPDSGPRRRYHIVTDLWDRLAEARPKIIFQDESIRPNFSNAQSLLGFLKHGTPHRFVGNCEREMDRILSAYYRCAGEERSKGSWVMDYARPLLDLAINSLPLESWSVMVEDANRFGRRQAEPVRDRYLPRHSARGMFNHNLDLVVGLPKETWGDHYRLAGIDIHNRDLSHIEHAHTGKRLLGLGVKIKPLDGNCAEAQAQLAVWMAGLMSWAYESSRHAYPGIPPPPIVGCTVVGPVWRFYIIYAMADSSESLSQVRIWGPIHELEAEATSRQRIHDLAITLNRVMRYIRWDYASQMFHLLDLRA</sequence>
<dbReference type="STRING" id="767769.A0A1L9URP6"/>
<dbReference type="RefSeq" id="XP_067481605.1">
    <property type="nucleotide sequence ID" value="XM_067628790.1"/>
</dbReference>
<protein>
    <recommendedName>
        <fullName evidence="1">PD-(D/E)XK nuclease-like domain-containing protein</fullName>
    </recommendedName>
</protein>
<dbReference type="AlphaFoldDB" id="A0A1L9URP6"/>
<name>A0A1L9URP6_ASPBC</name>
<accession>A0A1L9URP6</accession>
<dbReference type="Proteomes" id="UP000184499">
    <property type="component" value="Unassembled WGS sequence"/>
</dbReference>
<evidence type="ECO:0000259" key="1">
    <source>
        <dbReference type="Pfam" id="PF20516"/>
    </source>
</evidence>
<dbReference type="EMBL" id="KV878681">
    <property type="protein sequence ID" value="OJJ74357.1"/>
    <property type="molecule type" value="Genomic_DNA"/>
</dbReference>
<feature type="domain" description="PD-(D/E)XK nuclease-like" evidence="1">
    <location>
        <begin position="137"/>
        <end position="367"/>
    </location>
</feature>